<proteinExistence type="predicted"/>
<protein>
    <submittedName>
        <fullName evidence="3">Uncharacterized protein</fullName>
    </submittedName>
</protein>
<feature type="region of interest" description="Disordered" evidence="1">
    <location>
        <begin position="53"/>
        <end position="98"/>
    </location>
</feature>
<dbReference type="AlphaFoldDB" id="A0A9J6CN99"/>
<keyword evidence="2" id="KW-0472">Membrane</keyword>
<feature type="region of interest" description="Disordered" evidence="1">
    <location>
        <begin position="115"/>
        <end position="162"/>
    </location>
</feature>
<feature type="compositionally biased region" description="Acidic residues" evidence="1">
    <location>
        <begin position="66"/>
        <end position="76"/>
    </location>
</feature>
<gene>
    <name evidence="3" type="ORF">PVAND_012706</name>
</gene>
<feature type="transmembrane region" description="Helical" evidence="2">
    <location>
        <begin position="7"/>
        <end position="26"/>
    </location>
</feature>
<dbReference type="Proteomes" id="UP001107558">
    <property type="component" value="Chromosome 1"/>
</dbReference>
<reference evidence="3" key="1">
    <citation type="submission" date="2021-03" db="EMBL/GenBank/DDBJ databases">
        <title>Chromosome level genome of the anhydrobiotic midge Polypedilum vanderplanki.</title>
        <authorList>
            <person name="Yoshida Y."/>
            <person name="Kikawada T."/>
            <person name="Gusev O."/>
        </authorList>
    </citation>
    <scope>NUCLEOTIDE SEQUENCE</scope>
    <source>
        <strain evidence="3">NIAS01</strain>
        <tissue evidence="3">Whole body or cell culture</tissue>
    </source>
</reference>
<sequence length="162" mass="18116">MGAACKCCGWTTLIILIGIGIAGYIYRDEVFKKYNQIKNNDDHSTKDDVYYLPPPQHPIHPKLSESSEESNEETTEEITTTSTVVTTTTTTLPITSTQIPITIPSTRTIILTTSKPEIDHSGDDQDVQKHENYDKSKGNPEVTDDEDYKESEEGSGFNLWSK</sequence>
<feature type="compositionally biased region" description="Low complexity" evidence="1">
    <location>
        <begin position="77"/>
        <end position="98"/>
    </location>
</feature>
<name>A0A9J6CN99_POLVA</name>
<comment type="caution">
    <text evidence="3">The sequence shown here is derived from an EMBL/GenBank/DDBJ whole genome shotgun (WGS) entry which is preliminary data.</text>
</comment>
<feature type="compositionally biased region" description="Basic and acidic residues" evidence="1">
    <location>
        <begin position="116"/>
        <end position="138"/>
    </location>
</feature>
<organism evidence="3 4">
    <name type="scientific">Polypedilum vanderplanki</name>
    <name type="common">Sleeping chironomid midge</name>
    <dbReference type="NCBI Taxonomy" id="319348"/>
    <lineage>
        <taxon>Eukaryota</taxon>
        <taxon>Metazoa</taxon>
        <taxon>Ecdysozoa</taxon>
        <taxon>Arthropoda</taxon>
        <taxon>Hexapoda</taxon>
        <taxon>Insecta</taxon>
        <taxon>Pterygota</taxon>
        <taxon>Neoptera</taxon>
        <taxon>Endopterygota</taxon>
        <taxon>Diptera</taxon>
        <taxon>Nematocera</taxon>
        <taxon>Chironomoidea</taxon>
        <taxon>Chironomidae</taxon>
        <taxon>Chironominae</taxon>
        <taxon>Polypedilum</taxon>
        <taxon>Polypedilum</taxon>
    </lineage>
</organism>
<evidence type="ECO:0000256" key="2">
    <source>
        <dbReference type="SAM" id="Phobius"/>
    </source>
</evidence>
<keyword evidence="2" id="KW-1133">Transmembrane helix</keyword>
<dbReference type="EMBL" id="JADBJN010000001">
    <property type="protein sequence ID" value="KAG5683424.1"/>
    <property type="molecule type" value="Genomic_DNA"/>
</dbReference>
<evidence type="ECO:0000313" key="3">
    <source>
        <dbReference type="EMBL" id="KAG5683424.1"/>
    </source>
</evidence>
<keyword evidence="4" id="KW-1185">Reference proteome</keyword>
<evidence type="ECO:0000256" key="1">
    <source>
        <dbReference type="SAM" id="MobiDB-lite"/>
    </source>
</evidence>
<accession>A0A9J6CN99</accession>
<keyword evidence="2" id="KW-0812">Transmembrane</keyword>
<evidence type="ECO:0000313" key="4">
    <source>
        <dbReference type="Proteomes" id="UP001107558"/>
    </source>
</evidence>